<keyword evidence="1" id="KW-0732">Signal</keyword>
<protein>
    <recommendedName>
        <fullName evidence="4">Tetratricopeptide repeat protein</fullName>
    </recommendedName>
</protein>
<organism evidence="2 3">
    <name type="scientific">Sodalis ligni</name>
    <dbReference type="NCBI Taxonomy" id="2697027"/>
    <lineage>
        <taxon>Bacteria</taxon>
        <taxon>Pseudomonadati</taxon>
        <taxon>Pseudomonadota</taxon>
        <taxon>Gammaproteobacteria</taxon>
        <taxon>Enterobacterales</taxon>
        <taxon>Bruguierivoracaceae</taxon>
        <taxon>Sodalis</taxon>
    </lineage>
</organism>
<dbReference type="RefSeq" id="WP_132923280.1">
    <property type="nucleotide sequence ID" value="NZ_SJOI01000001.1"/>
</dbReference>
<dbReference type="EMBL" id="SJOI01000001">
    <property type="protein sequence ID" value="TCL04494.1"/>
    <property type="molecule type" value="Genomic_DNA"/>
</dbReference>
<feature type="chain" id="PRO_5020439678" description="Tetratricopeptide repeat protein" evidence="1">
    <location>
        <begin position="22"/>
        <end position="240"/>
    </location>
</feature>
<gene>
    <name evidence="2" type="ORF">EZJ58_2618</name>
</gene>
<evidence type="ECO:0000256" key="1">
    <source>
        <dbReference type="SAM" id="SignalP"/>
    </source>
</evidence>
<dbReference type="OrthoDB" id="6710670at2"/>
<feature type="signal peptide" evidence="1">
    <location>
        <begin position="1"/>
        <end position="21"/>
    </location>
</feature>
<dbReference type="InterPro" id="IPR011990">
    <property type="entry name" value="TPR-like_helical_dom_sf"/>
</dbReference>
<evidence type="ECO:0000313" key="2">
    <source>
        <dbReference type="EMBL" id="TCL04494.1"/>
    </source>
</evidence>
<comment type="caution">
    <text evidence="2">The sequence shown here is derived from an EMBL/GenBank/DDBJ whole genome shotgun (WGS) entry which is preliminary data.</text>
</comment>
<evidence type="ECO:0000313" key="3">
    <source>
        <dbReference type="Proteomes" id="UP000294555"/>
    </source>
</evidence>
<dbReference type="AlphaFoldDB" id="A0A4R1NAQ7"/>
<accession>A0A4R1NAQ7</accession>
<reference evidence="2 3" key="1">
    <citation type="submission" date="2019-02" db="EMBL/GenBank/DDBJ databases">
        <title>Investigation of anaerobic lignin degradation for improved lignocellulosic biofuels.</title>
        <authorList>
            <person name="Deangelis K."/>
        </authorList>
    </citation>
    <scope>NUCLEOTIDE SEQUENCE [LARGE SCALE GENOMIC DNA]</scope>
    <source>
        <strain evidence="2 3">159R</strain>
    </source>
</reference>
<keyword evidence="3" id="KW-1185">Reference proteome</keyword>
<sequence>MHWKCKAWALLAGFYAVTGFASQEEQIKTDCGKIDGYGQAGTAAYRQGDMARAVEEFTAQAAWGEFCRLPAAALATAYNNTALALFRSGEPLKANAWLSLAPDDPKSRVNLALLQPILARLAPALAATPMGNYWRYAGQGVWSVLSVVPADGNAWKITFNGYYMPGMGMYYGPNMGSFSVVEPISDGKATYSQDAADSGSACQVNMTFSPGDVQLDTVSGDCGFGMNVRADGKFLRVSLY</sequence>
<evidence type="ECO:0008006" key="4">
    <source>
        <dbReference type="Google" id="ProtNLM"/>
    </source>
</evidence>
<proteinExistence type="predicted"/>
<dbReference type="SUPFAM" id="SSF48452">
    <property type="entry name" value="TPR-like"/>
    <property type="match status" value="1"/>
</dbReference>
<name>A0A4R1NAQ7_9GAMM</name>
<dbReference type="Proteomes" id="UP000294555">
    <property type="component" value="Unassembled WGS sequence"/>
</dbReference>